<comment type="caution">
    <text evidence="3">The sequence shown here is derived from an EMBL/GenBank/DDBJ whole genome shotgun (WGS) entry which is preliminary data.</text>
</comment>
<feature type="compositionally biased region" description="Basic and acidic residues" evidence="2">
    <location>
        <begin position="567"/>
        <end position="576"/>
    </location>
</feature>
<dbReference type="OrthoDB" id="250870at2759"/>
<feature type="non-terminal residue" evidence="3">
    <location>
        <position position="576"/>
    </location>
</feature>
<dbReference type="VEuPathDB" id="TriTrypDB:TRSC58_02475"/>
<dbReference type="OMA" id="MARCQRE"/>
<evidence type="ECO:0000313" key="3">
    <source>
        <dbReference type="EMBL" id="RNF02346.1"/>
    </source>
</evidence>
<keyword evidence="1" id="KW-0175">Coiled coil</keyword>
<evidence type="ECO:0000256" key="2">
    <source>
        <dbReference type="SAM" id="MobiDB-lite"/>
    </source>
</evidence>
<dbReference type="Proteomes" id="UP000283634">
    <property type="component" value="Unassembled WGS sequence"/>
</dbReference>
<evidence type="ECO:0000313" key="4">
    <source>
        <dbReference type="Proteomes" id="UP000283634"/>
    </source>
</evidence>
<feature type="coiled-coil region" evidence="1">
    <location>
        <begin position="254"/>
        <end position="377"/>
    </location>
</feature>
<name>A0A422NA94_TRYRA</name>
<dbReference type="RefSeq" id="XP_029236864.1">
    <property type="nucleotide sequence ID" value="XM_029383317.1"/>
</dbReference>
<feature type="compositionally biased region" description="Basic residues" evidence="2">
    <location>
        <begin position="453"/>
        <end position="467"/>
    </location>
</feature>
<feature type="region of interest" description="Disordered" evidence="2">
    <location>
        <begin position="432"/>
        <end position="496"/>
    </location>
</feature>
<feature type="coiled-coil region" evidence="1">
    <location>
        <begin position="158"/>
        <end position="221"/>
    </location>
</feature>
<gene>
    <name evidence="3" type="ORF">TraAM80_06475</name>
</gene>
<accession>A0A422NA94</accession>
<evidence type="ECO:0000256" key="1">
    <source>
        <dbReference type="SAM" id="Coils"/>
    </source>
</evidence>
<reference evidence="3 4" key="1">
    <citation type="journal article" date="2018" name="BMC Genomics">
        <title>Genomic comparison of Trypanosoma conorhini and Trypanosoma rangeli to Trypanosoma cruzi strains of high and low virulence.</title>
        <authorList>
            <person name="Bradwell K.R."/>
            <person name="Koparde V.N."/>
            <person name="Matveyev A.V."/>
            <person name="Serrano M.G."/>
            <person name="Alves J.M."/>
            <person name="Parikh H."/>
            <person name="Huang B."/>
            <person name="Lee V."/>
            <person name="Espinosa-Alvarez O."/>
            <person name="Ortiz P.A."/>
            <person name="Costa-Martins A.G."/>
            <person name="Teixeira M.M."/>
            <person name="Buck G.A."/>
        </authorList>
    </citation>
    <scope>NUCLEOTIDE SEQUENCE [LARGE SCALE GENOMIC DNA]</scope>
    <source>
        <strain evidence="3 4">AM80</strain>
    </source>
</reference>
<proteinExistence type="predicted"/>
<keyword evidence="4" id="KW-1185">Reference proteome</keyword>
<dbReference type="GeneID" id="40330408"/>
<sequence length="576" mass="66357">MATPPAPEAATAAEASTQRLCELLDEVARKESALQQFRALFERLCRDYEVEQRNAAQAKLELETLQTRHETQRQELVAAKAKNALQEARIKEEDSVWERRTRQLRQELAAAVEERDALASERETQWRQTRALRSQLQEQQLQDAAVEEMWKCRLDDVRREAEKKAQAGMREREELVRLREMELQRGSSQLEGRLADAAAEARRQQETNEALMLRMEDLQCSLRRQEGMTQRIQDALQVEQKEKAQLGEYMALERQTHRQRLEQAENSYKAQVQEMQRLCDQHTRERERLESEMARCQRESQQEAQRTRELWLQQKQQLEVTIESLRGDLTRERMRFDKADESHQRVEALLLRSRRELEAAQQQQAVLQETIASLHKAAAKRDATQVRLEGEITRLIAAVAERERETERWRSAVDRMEWQSRLEVARDKLEGERVLPDPLPPPPLLPLSASPATRRRGPTRHSARVTPKRSPMQQAESIDYTPAAGSPLTAGCRYSSNVEEDEEAEVLRSLVQEVLQGCMATHTEPSAAPTHASAAAAIRPAFATVGNHQVRTPRPRTTASRARRPAQRGDRRLGED</sequence>
<feature type="coiled-coil region" evidence="1">
    <location>
        <begin position="48"/>
        <end position="121"/>
    </location>
</feature>
<dbReference type="EMBL" id="MKGL01000235">
    <property type="protein sequence ID" value="RNF02346.1"/>
    <property type="molecule type" value="Genomic_DNA"/>
</dbReference>
<dbReference type="AlphaFoldDB" id="A0A422NA94"/>
<feature type="region of interest" description="Disordered" evidence="2">
    <location>
        <begin position="545"/>
        <end position="576"/>
    </location>
</feature>
<protein>
    <submittedName>
        <fullName evidence="3">Uncharacterized protein</fullName>
    </submittedName>
</protein>
<organism evidence="3 4">
    <name type="scientific">Trypanosoma rangeli</name>
    <dbReference type="NCBI Taxonomy" id="5698"/>
    <lineage>
        <taxon>Eukaryota</taxon>
        <taxon>Discoba</taxon>
        <taxon>Euglenozoa</taxon>
        <taxon>Kinetoplastea</taxon>
        <taxon>Metakinetoplastina</taxon>
        <taxon>Trypanosomatida</taxon>
        <taxon>Trypanosomatidae</taxon>
        <taxon>Trypanosoma</taxon>
        <taxon>Herpetosoma</taxon>
    </lineage>
</organism>